<keyword evidence="4" id="KW-1185">Reference proteome</keyword>
<reference evidence="3" key="2">
    <citation type="journal article" date="2023" name="Science">
        <title>Genomic signatures of disease resistance in endangered staghorn corals.</title>
        <authorList>
            <person name="Vollmer S.V."/>
            <person name="Selwyn J.D."/>
            <person name="Despard B.A."/>
            <person name="Roesel C.L."/>
        </authorList>
    </citation>
    <scope>NUCLEOTIDE SEQUENCE</scope>
    <source>
        <strain evidence="3">K2</strain>
    </source>
</reference>
<feature type="compositionally biased region" description="Polar residues" evidence="2">
    <location>
        <begin position="669"/>
        <end position="684"/>
    </location>
</feature>
<evidence type="ECO:0000313" key="3">
    <source>
        <dbReference type="EMBL" id="KAK2573577.1"/>
    </source>
</evidence>
<feature type="coiled-coil region" evidence="1">
    <location>
        <begin position="158"/>
        <end position="192"/>
    </location>
</feature>
<name>A0AAD9R5K8_ACRCE</name>
<protein>
    <submittedName>
        <fullName evidence="3">Uncharacterized protein</fullName>
    </submittedName>
</protein>
<keyword evidence="1" id="KW-0175">Coiled coil</keyword>
<dbReference type="Proteomes" id="UP001249851">
    <property type="component" value="Unassembled WGS sequence"/>
</dbReference>
<feature type="compositionally biased region" description="Polar residues" evidence="2">
    <location>
        <begin position="269"/>
        <end position="279"/>
    </location>
</feature>
<dbReference type="EMBL" id="JARQWQ010000002">
    <property type="protein sequence ID" value="KAK2573577.1"/>
    <property type="molecule type" value="Genomic_DNA"/>
</dbReference>
<reference evidence="3" key="1">
    <citation type="journal article" date="2023" name="G3 (Bethesda)">
        <title>Whole genome assembly and annotation of the endangered Caribbean coral Acropora cervicornis.</title>
        <authorList>
            <person name="Selwyn J.D."/>
            <person name="Vollmer S.V."/>
        </authorList>
    </citation>
    <scope>NUCLEOTIDE SEQUENCE</scope>
    <source>
        <strain evidence="3">K2</strain>
    </source>
</reference>
<gene>
    <name evidence="3" type="ORF">P5673_001247</name>
</gene>
<evidence type="ECO:0000256" key="1">
    <source>
        <dbReference type="SAM" id="Coils"/>
    </source>
</evidence>
<feature type="region of interest" description="Disordered" evidence="2">
    <location>
        <begin position="650"/>
        <end position="698"/>
    </location>
</feature>
<feature type="compositionally biased region" description="Polar residues" evidence="2">
    <location>
        <begin position="650"/>
        <end position="661"/>
    </location>
</feature>
<accession>A0AAD9R5K8</accession>
<comment type="caution">
    <text evidence="3">The sequence shown here is derived from an EMBL/GenBank/DDBJ whole genome shotgun (WGS) entry which is preliminary data.</text>
</comment>
<feature type="region of interest" description="Disordered" evidence="2">
    <location>
        <begin position="269"/>
        <end position="303"/>
    </location>
</feature>
<sequence>MRKTLKESYKVLGLDGGATRDGIEISYQQKGLKYSADESSGKLIWYSFPQPSFLQDILKRKVNKRKDVSNLVVSMGGQKSISQGRQDIRGTDFNQNFGKVFSKQSRVPDVVVQDSVTTTARCSANVWQKRKEKQEFLAELQPCNEDDEEMQLRMALELSRQQGEIDAQQREINILEKQMEETLQIERELQLKASHTTARKHVAPASKTNSAVSDVANEPFPALPFLQEESDIEDEWVIASGGEEQSDDNEDADHSRMCLVDCRDDTGGSNAQIGDNITLNGKFPKLRKQSPQQQKEQDTEPKGSCPFGRNCCLGKRCNYSHPPSSDTRKRCITFEQTSSQDLKVLIHDRNDESEGGSVAQIGDNVTLNGNFTKLRKQSPKQQKEQDTEVKGVCPFGKNCCLGKRCKYSHPPNIDTRKRCISFEQTSSQDLKTLIHDRNDESETVGTLERKPNDISMTTSSDSPMSYDIQGQTLAPPSHVSLSVSDKKSQPLDLPERTKVGFASSCQSISPGMLPLNEVWRGTGGDSQHLQHLAIAVNPQSTVCGLIQFNSLSAMSSGPGAVLNPQTGLITIPMTVPVPHIPMTGFSGVPLQTSMLMPLTDDPQSSSLKMTNLSSYHIPFTFPHTLANTNTDMSSMVVPNLRTQESCQTIESAGLPNPTSKIQKPAKGQIHNTGVRNDSSGSSTEAPLLRRPATSECEK</sequence>
<organism evidence="3 4">
    <name type="scientific">Acropora cervicornis</name>
    <name type="common">Staghorn coral</name>
    <dbReference type="NCBI Taxonomy" id="6130"/>
    <lineage>
        <taxon>Eukaryota</taxon>
        <taxon>Metazoa</taxon>
        <taxon>Cnidaria</taxon>
        <taxon>Anthozoa</taxon>
        <taxon>Hexacorallia</taxon>
        <taxon>Scleractinia</taxon>
        <taxon>Astrocoeniina</taxon>
        <taxon>Acroporidae</taxon>
        <taxon>Acropora</taxon>
    </lineage>
</organism>
<proteinExistence type="predicted"/>
<evidence type="ECO:0000256" key="2">
    <source>
        <dbReference type="SAM" id="MobiDB-lite"/>
    </source>
</evidence>
<evidence type="ECO:0000313" key="4">
    <source>
        <dbReference type="Proteomes" id="UP001249851"/>
    </source>
</evidence>
<dbReference type="AlphaFoldDB" id="A0AAD9R5K8"/>